<feature type="compositionally biased region" description="Low complexity" evidence="1">
    <location>
        <begin position="22"/>
        <end position="31"/>
    </location>
</feature>
<dbReference type="EMBL" id="AKHW03001979">
    <property type="protein sequence ID" value="KYO40275.1"/>
    <property type="molecule type" value="Genomic_DNA"/>
</dbReference>
<evidence type="ECO:0000256" key="1">
    <source>
        <dbReference type="SAM" id="MobiDB-lite"/>
    </source>
</evidence>
<keyword evidence="3" id="KW-1185">Reference proteome</keyword>
<organism evidence="2 3">
    <name type="scientific">Alligator mississippiensis</name>
    <name type="common">American alligator</name>
    <dbReference type="NCBI Taxonomy" id="8496"/>
    <lineage>
        <taxon>Eukaryota</taxon>
        <taxon>Metazoa</taxon>
        <taxon>Chordata</taxon>
        <taxon>Craniata</taxon>
        <taxon>Vertebrata</taxon>
        <taxon>Euteleostomi</taxon>
        <taxon>Archelosauria</taxon>
        <taxon>Archosauria</taxon>
        <taxon>Crocodylia</taxon>
        <taxon>Alligatoridae</taxon>
        <taxon>Alligatorinae</taxon>
        <taxon>Alligator</taxon>
    </lineage>
</organism>
<dbReference type="Proteomes" id="UP000050525">
    <property type="component" value="Unassembled WGS sequence"/>
</dbReference>
<dbReference type="AlphaFoldDB" id="A0A151NV29"/>
<accession>A0A151NV29</accession>
<name>A0A151NV29_ALLMI</name>
<protein>
    <submittedName>
        <fullName evidence="2">Uncharacterized protein</fullName>
    </submittedName>
</protein>
<proteinExistence type="predicted"/>
<evidence type="ECO:0000313" key="2">
    <source>
        <dbReference type="EMBL" id="KYO40275.1"/>
    </source>
</evidence>
<feature type="region of interest" description="Disordered" evidence="1">
    <location>
        <begin position="1"/>
        <end position="80"/>
    </location>
</feature>
<reference evidence="2 3" key="1">
    <citation type="journal article" date="2012" name="Genome Biol.">
        <title>Sequencing three crocodilian genomes to illuminate the evolution of archosaurs and amniotes.</title>
        <authorList>
            <person name="St John J.A."/>
            <person name="Braun E.L."/>
            <person name="Isberg S.R."/>
            <person name="Miles L.G."/>
            <person name="Chong A.Y."/>
            <person name="Gongora J."/>
            <person name="Dalzell P."/>
            <person name="Moran C."/>
            <person name="Bed'hom B."/>
            <person name="Abzhanov A."/>
            <person name="Burgess S.C."/>
            <person name="Cooksey A.M."/>
            <person name="Castoe T.A."/>
            <person name="Crawford N.G."/>
            <person name="Densmore L.D."/>
            <person name="Drew J.C."/>
            <person name="Edwards S.V."/>
            <person name="Faircloth B.C."/>
            <person name="Fujita M.K."/>
            <person name="Greenwold M.J."/>
            <person name="Hoffmann F.G."/>
            <person name="Howard J.M."/>
            <person name="Iguchi T."/>
            <person name="Janes D.E."/>
            <person name="Khan S.Y."/>
            <person name="Kohno S."/>
            <person name="de Koning A.J."/>
            <person name="Lance S.L."/>
            <person name="McCarthy F.M."/>
            <person name="McCormack J.E."/>
            <person name="Merchant M.E."/>
            <person name="Peterson D.G."/>
            <person name="Pollock D.D."/>
            <person name="Pourmand N."/>
            <person name="Raney B.J."/>
            <person name="Roessler K.A."/>
            <person name="Sanford J.R."/>
            <person name="Sawyer R.H."/>
            <person name="Schmidt C.J."/>
            <person name="Triplett E.W."/>
            <person name="Tuberville T.D."/>
            <person name="Venegas-Anaya M."/>
            <person name="Howard J.T."/>
            <person name="Jarvis E.D."/>
            <person name="Guillette L.J.Jr."/>
            <person name="Glenn T.C."/>
            <person name="Green R.E."/>
            <person name="Ray D.A."/>
        </authorList>
    </citation>
    <scope>NUCLEOTIDE SEQUENCE [LARGE SCALE GENOMIC DNA]</scope>
    <source>
        <strain evidence="2">KSC_2009_1</strain>
    </source>
</reference>
<evidence type="ECO:0000313" key="3">
    <source>
        <dbReference type="Proteomes" id="UP000050525"/>
    </source>
</evidence>
<comment type="caution">
    <text evidence="2">The sequence shown here is derived from an EMBL/GenBank/DDBJ whole genome shotgun (WGS) entry which is preliminary data.</text>
</comment>
<dbReference type="PROSITE" id="PS51257">
    <property type="entry name" value="PROKAR_LIPOPROTEIN"/>
    <property type="match status" value="1"/>
</dbReference>
<gene>
    <name evidence="2" type="ORF">Y1Q_0004390</name>
</gene>
<sequence length="80" mass="8179">MRSSMGSSAIRPRLSPLNMPDSASSAASSAACSHVGSRDRFSSTTTRRPSAPAWRCHGCPGDHSPDTTAPVTMPPGPGVA</sequence>